<dbReference type="InterPro" id="IPR054828">
    <property type="entry name" value="Vit_B12_bind_prot"/>
</dbReference>
<keyword evidence="3" id="KW-1185">Reference proteome</keyword>
<dbReference type="InterPro" id="IPR002491">
    <property type="entry name" value="ABC_transptr_periplasmic_BD"/>
</dbReference>
<keyword evidence="1" id="KW-0732">Signal</keyword>
<dbReference type="SUPFAM" id="SSF53807">
    <property type="entry name" value="Helical backbone' metal receptor"/>
    <property type="match status" value="1"/>
</dbReference>
<name>A0A6G7PTY1_9BACT</name>
<dbReference type="GO" id="GO:0071281">
    <property type="term" value="P:cellular response to iron ion"/>
    <property type="evidence" value="ECO:0007669"/>
    <property type="project" value="TreeGrafter"/>
</dbReference>
<dbReference type="NCBIfam" id="NF038402">
    <property type="entry name" value="TroA_like"/>
    <property type="match status" value="1"/>
</dbReference>
<dbReference type="PROSITE" id="PS50983">
    <property type="entry name" value="FE_B12_PBP"/>
    <property type="match status" value="1"/>
</dbReference>
<dbReference type="PANTHER" id="PTHR30535">
    <property type="entry name" value="VITAMIN B12-BINDING PROTEIN"/>
    <property type="match status" value="1"/>
</dbReference>
<dbReference type="InterPro" id="IPR050902">
    <property type="entry name" value="ABC_Transporter_SBP"/>
</dbReference>
<gene>
    <name evidence="2" type="ORF">G4V39_02105</name>
</gene>
<accession>A0A6G7PTY1</accession>
<dbReference type="AlphaFoldDB" id="A0A6G7PTY1"/>
<protein>
    <submittedName>
        <fullName evidence="2">Cobalamin-binding protein</fullName>
    </submittedName>
</protein>
<reference evidence="2 3" key="1">
    <citation type="submission" date="2020-02" db="EMBL/GenBank/DDBJ databases">
        <title>Genome analysis of Thermosulfuriphilus ammonigenes ST65T, an anaerobic thermophilic chemolithoautotrophic bacterium isolated from a deep-sea hydrothermal vent.</title>
        <authorList>
            <person name="Slobodkina G."/>
            <person name="Allioux M."/>
            <person name="Merkel A."/>
            <person name="Alain K."/>
            <person name="Jebbar M."/>
            <person name="Slobodkin A."/>
        </authorList>
    </citation>
    <scope>NUCLEOTIDE SEQUENCE [LARGE SCALE GENOMIC DNA]</scope>
    <source>
        <strain evidence="2 3">ST65</strain>
    </source>
</reference>
<evidence type="ECO:0000313" key="3">
    <source>
        <dbReference type="Proteomes" id="UP000502179"/>
    </source>
</evidence>
<dbReference type="KEGG" id="tav:G4V39_02105"/>
<proteinExistence type="predicted"/>
<evidence type="ECO:0000256" key="1">
    <source>
        <dbReference type="ARBA" id="ARBA00022729"/>
    </source>
</evidence>
<dbReference type="Proteomes" id="UP000502179">
    <property type="component" value="Chromosome"/>
</dbReference>
<evidence type="ECO:0000313" key="2">
    <source>
        <dbReference type="EMBL" id="QIJ71139.1"/>
    </source>
</evidence>
<organism evidence="2 3">
    <name type="scientific">Thermosulfuriphilus ammonigenes</name>
    <dbReference type="NCBI Taxonomy" id="1936021"/>
    <lineage>
        <taxon>Bacteria</taxon>
        <taxon>Pseudomonadati</taxon>
        <taxon>Thermodesulfobacteriota</taxon>
        <taxon>Thermodesulfobacteria</taxon>
        <taxon>Thermodesulfobacteriales</taxon>
        <taxon>Thermodesulfobacteriaceae</taxon>
        <taxon>Thermosulfuriphilus</taxon>
    </lineage>
</organism>
<dbReference type="CDD" id="cd01144">
    <property type="entry name" value="BtuF"/>
    <property type="match status" value="1"/>
</dbReference>
<dbReference type="RefSeq" id="WP_166031361.1">
    <property type="nucleotide sequence ID" value="NZ_CP048877.1"/>
</dbReference>
<dbReference type="EMBL" id="CP048877">
    <property type="protein sequence ID" value="QIJ71139.1"/>
    <property type="molecule type" value="Genomic_DNA"/>
</dbReference>
<dbReference type="Pfam" id="PF01497">
    <property type="entry name" value="Peripla_BP_2"/>
    <property type="match status" value="1"/>
</dbReference>
<dbReference type="PANTHER" id="PTHR30535:SF34">
    <property type="entry name" value="MOLYBDATE-BINDING PROTEIN MOLA"/>
    <property type="match status" value="1"/>
</dbReference>
<sequence length="301" mass="33575">MIASMRYLLPALLVLLLTAGSIQAQGSEITDDRGKIIRLMAPPQRIISLYGAMTEIVFALGAGDRVVGVTAHESWPPEVRTLPRVGTHLNPNLEIILSLRPDLVLQGSVARGGQRAVAELEARGIPVAVFNPQSVPQVLETIVRVGILVGKEDVARRLTTQMNQRLQRLEATLRGIRSRPRVFFEVSYPTLLAAGKRHLVDDLITRAGGENVIKAPRKFLRVDIELLLALDPDVYIVQRGPMNRRPGQISQRPYFSRLRAIRDGRVYIVDEFLFSRPGPRVIEALEELARILHPECFTENP</sequence>
<dbReference type="Gene3D" id="3.40.50.1980">
    <property type="entry name" value="Nitrogenase molybdenum iron protein domain"/>
    <property type="match status" value="2"/>
</dbReference>